<organism evidence="2 3">
    <name type="scientific">Pelobates cultripes</name>
    <name type="common">Western spadefoot toad</name>
    <dbReference type="NCBI Taxonomy" id="61616"/>
    <lineage>
        <taxon>Eukaryota</taxon>
        <taxon>Metazoa</taxon>
        <taxon>Chordata</taxon>
        <taxon>Craniata</taxon>
        <taxon>Vertebrata</taxon>
        <taxon>Euteleostomi</taxon>
        <taxon>Amphibia</taxon>
        <taxon>Batrachia</taxon>
        <taxon>Anura</taxon>
        <taxon>Pelobatoidea</taxon>
        <taxon>Pelobatidae</taxon>
        <taxon>Pelobates</taxon>
    </lineage>
</organism>
<evidence type="ECO:0000313" key="3">
    <source>
        <dbReference type="Proteomes" id="UP001295444"/>
    </source>
</evidence>
<feature type="region of interest" description="Disordered" evidence="1">
    <location>
        <begin position="1"/>
        <end position="38"/>
    </location>
</feature>
<dbReference type="AlphaFoldDB" id="A0AAD1W827"/>
<feature type="compositionally biased region" description="Basic and acidic residues" evidence="1">
    <location>
        <begin position="1"/>
        <end position="10"/>
    </location>
</feature>
<protein>
    <submittedName>
        <fullName evidence="2">Uncharacterized protein</fullName>
    </submittedName>
</protein>
<evidence type="ECO:0000256" key="1">
    <source>
        <dbReference type="SAM" id="MobiDB-lite"/>
    </source>
</evidence>
<sequence>MFQAPKDHPRPYLSQGRTDSGSESDEGERHENPNTPLTKWDLRQLLQEATCDIKAYTAAELDKHITNLRSTTKNSPAYMIKYNSWKMA</sequence>
<accession>A0AAD1W827</accession>
<proteinExistence type="predicted"/>
<reference evidence="2" key="1">
    <citation type="submission" date="2022-03" db="EMBL/GenBank/DDBJ databases">
        <authorList>
            <person name="Alioto T."/>
            <person name="Alioto T."/>
            <person name="Gomez Garrido J."/>
        </authorList>
    </citation>
    <scope>NUCLEOTIDE SEQUENCE</scope>
</reference>
<dbReference type="Proteomes" id="UP001295444">
    <property type="component" value="Chromosome 06"/>
</dbReference>
<name>A0AAD1W827_PELCU</name>
<gene>
    <name evidence="2" type="ORF">PECUL_23A015468</name>
</gene>
<keyword evidence="3" id="KW-1185">Reference proteome</keyword>
<dbReference type="EMBL" id="OW240917">
    <property type="protein sequence ID" value="CAH2299204.1"/>
    <property type="molecule type" value="Genomic_DNA"/>
</dbReference>
<evidence type="ECO:0000313" key="2">
    <source>
        <dbReference type="EMBL" id="CAH2299204.1"/>
    </source>
</evidence>